<organism evidence="1 2">
    <name type="scientific">Petrachloros mirabilis ULC683</name>
    <dbReference type="NCBI Taxonomy" id="2781853"/>
    <lineage>
        <taxon>Bacteria</taxon>
        <taxon>Bacillati</taxon>
        <taxon>Cyanobacteriota</taxon>
        <taxon>Cyanophyceae</taxon>
        <taxon>Synechococcales</taxon>
        <taxon>Petrachlorosaceae</taxon>
        <taxon>Petrachloros</taxon>
        <taxon>Petrachloros mirabilis</taxon>
    </lineage>
</organism>
<comment type="caution">
    <text evidence="1">The sequence shown here is derived from an EMBL/GenBank/DDBJ whole genome shotgun (WGS) entry which is preliminary data.</text>
</comment>
<dbReference type="Pfam" id="PF11165">
    <property type="entry name" value="DUF2949"/>
    <property type="match status" value="1"/>
</dbReference>
<sequence length="63" mass="7234">MQPTRLSRLITFLEKELALPDAAIRLATKQGESRCHALPVVLWQYGLVNLKQLNQIFAWLETV</sequence>
<proteinExistence type="predicted"/>
<dbReference type="Proteomes" id="UP000607397">
    <property type="component" value="Unassembled WGS sequence"/>
</dbReference>
<dbReference type="AlphaFoldDB" id="A0A8K2A176"/>
<accession>A0A8K2A176</accession>
<reference evidence="1" key="1">
    <citation type="submission" date="2019-12" db="EMBL/GenBank/DDBJ databases">
        <title>High-Quality draft genome sequences of three cyanobacteria isolated from the limestone walls of the Old Cathedral of Coimbra.</title>
        <authorList>
            <person name="Tiago I."/>
            <person name="Soares F."/>
            <person name="Portugal A."/>
        </authorList>
    </citation>
    <scope>NUCLEOTIDE SEQUENCE [LARGE SCALE GENOMIC DNA]</scope>
    <source>
        <strain evidence="1">C</strain>
    </source>
</reference>
<gene>
    <name evidence="1" type="ORF">GS597_13665</name>
</gene>
<protein>
    <submittedName>
        <fullName evidence="1">DUF2949 domain-containing protein</fullName>
    </submittedName>
</protein>
<name>A0A8K2A176_9CYAN</name>
<dbReference type="EMBL" id="WVIC01000028">
    <property type="protein sequence ID" value="NCJ07537.1"/>
    <property type="molecule type" value="Genomic_DNA"/>
</dbReference>
<keyword evidence="2" id="KW-1185">Reference proteome</keyword>
<evidence type="ECO:0000313" key="1">
    <source>
        <dbReference type="EMBL" id="NCJ07537.1"/>
    </source>
</evidence>
<dbReference type="InterPro" id="IPR021336">
    <property type="entry name" value="DUF2949"/>
</dbReference>
<evidence type="ECO:0000313" key="2">
    <source>
        <dbReference type="Proteomes" id="UP000607397"/>
    </source>
</evidence>